<evidence type="ECO:0000313" key="6">
    <source>
        <dbReference type="EMBL" id="MSR91854.1"/>
    </source>
</evidence>
<dbReference type="InterPro" id="IPR024046">
    <property type="entry name" value="Flagellar_assmbl_FliW_dom_sf"/>
</dbReference>
<reference evidence="6 7" key="1">
    <citation type="submission" date="2019-08" db="EMBL/GenBank/DDBJ databases">
        <title>In-depth cultivation of the pig gut microbiome towards novel bacterial diversity and tailored functional studies.</title>
        <authorList>
            <person name="Wylensek D."/>
            <person name="Hitch T.C.A."/>
            <person name="Clavel T."/>
        </authorList>
    </citation>
    <scope>NUCLEOTIDE SEQUENCE [LARGE SCALE GENOMIC DNA]</scope>
    <source>
        <strain evidence="6 7">WCA-383-APC-5B</strain>
    </source>
</reference>
<keyword evidence="6" id="KW-0282">Flagellum</keyword>
<keyword evidence="1 5" id="KW-0963">Cytoplasm</keyword>
<dbReference type="PANTHER" id="PTHR39190">
    <property type="entry name" value="FLAGELLAR ASSEMBLY FACTOR FLIW"/>
    <property type="match status" value="1"/>
</dbReference>
<evidence type="ECO:0000256" key="2">
    <source>
        <dbReference type="ARBA" id="ARBA00022795"/>
    </source>
</evidence>
<sequence length="142" mass="16361">MKFNTTCNGEIEYSEKDVLTFKKGIPGFTDLHNFVIVDIEDNDLFKLFQSLDDPDIGLVIISPFDVIKEYEVKLNEEIIKELSIKKPEDVILYNVVNLNSDIKKITANFMAPIVINITNNYGEQLILEKSNYKIKQPIFRGE</sequence>
<evidence type="ECO:0000256" key="5">
    <source>
        <dbReference type="HAMAP-Rule" id="MF_01185"/>
    </source>
</evidence>
<dbReference type="Gene3D" id="2.30.290.10">
    <property type="entry name" value="BH3618-like"/>
    <property type="match status" value="1"/>
</dbReference>
<accession>A0A7X2MZB7</accession>
<comment type="caution">
    <text evidence="6">The sequence shown here is derived from an EMBL/GenBank/DDBJ whole genome shotgun (WGS) entry which is preliminary data.</text>
</comment>
<keyword evidence="6" id="KW-0969">Cilium</keyword>
<dbReference type="InterPro" id="IPR003775">
    <property type="entry name" value="Flagellar_assembly_factor_FliW"/>
</dbReference>
<dbReference type="GO" id="GO:0006417">
    <property type="term" value="P:regulation of translation"/>
    <property type="evidence" value="ECO:0007669"/>
    <property type="project" value="UniProtKB-KW"/>
</dbReference>
<keyword evidence="4 5" id="KW-0143">Chaperone</keyword>
<dbReference type="SUPFAM" id="SSF141457">
    <property type="entry name" value="BH3618-like"/>
    <property type="match status" value="1"/>
</dbReference>
<evidence type="ECO:0000256" key="3">
    <source>
        <dbReference type="ARBA" id="ARBA00022845"/>
    </source>
</evidence>
<comment type="similarity">
    <text evidence="5">Belongs to the FliW family.</text>
</comment>
<gene>
    <name evidence="5 6" type="primary">fliW</name>
    <name evidence="6" type="ORF">FYJ33_10665</name>
</gene>
<organism evidence="6 7">
    <name type="scientific">Inconstantimicrobium porci</name>
    <dbReference type="NCBI Taxonomy" id="2652291"/>
    <lineage>
        <taxon>Bacteria</taxon>
        <taxon>Bacillati</taxon>
        <taxon>Bacillota</taxon>
        <taxon>Clostridia</taxon>
        <taxon>Eubacteriales</taxon>
        <taxon>Clostridiaceae</taxon>
        <taxon>Inconstantimicrobium</taxon>
    </lineage>
</organism>
<dbReference type="EMBL" id="VULX01000016">
    <property type="protein sequence ID" value="MSR91854.1"/>
    <property type="molecule type" value="Genomic_DNA"/>
</dbReference>
<dbReference type="NCBIfam" id="NF009793">
    <property type="entry name" value="PRK13285.1-1"/>
    <property type="match status" value="1"/>
</dbReference>
<name>A0A7X2MZB7_9CLOT</name>
<keyword evidence="6" id="KW-0966">Cell projection</keyword>
<dbReference type="GO" id="GO:0005737">
    <property type="term" value="C:cytoplasm"/>
    <property type="evidence" value="ECO:0007669"/>
    <property type="project" value="UniProtKB-SubCell"/>
</dbReference>
<dbReference type="RefSeq" id="WP_154531749.1">
    <property type="nucleotide sequence ID" value="NZ_JAQXTV010000084.1"/>
</dbReference>
<protein>
    <recommendedName>
        <fullName evidence="5">Flagellar assembly factor FliW</fullName>
    </recommendedName>
</protein>
<dbReference type="AlphaFoldDB" id="A0A7X2MZB7"/>
<keyword evidence="3 5" id="KW-0810">Translation regulation</keyword>
<dbReference type="PANTHER" id="PTHR39190:SF1">
    <property type="entry name" value="FLAGELLAR ASSEMBLY FACTOR FLIW"/>
    <property type="match status" value="1"/>
</dbReference>
<dbReference type="Proteomes" id="UP000460287">
    <property type="component" value="Unassembled WGS sequence"/>
</dbReference>
<comment type="subcellular location">
    <subcellularLocation>
        <location evidence="5">Cytoplasm</location>
    </subcellularLocation>
</comment>
<keyword evidence="2 5" id="KW-1005">Bacterial flagellum biogenesis</keyword>
<evidence type="ECO:0000256" key="1">
    <source>
        <dbReference type="ARBA" id="ARBA00022490"/>
    </source>
</evidence>
<evidence type="ECO:0000313" key="7">
    <source>
        <dbReference type="Proteomes" id="UP000460287"/>
    </source>
</evidence>
<keyword evidence="7" id="KW-1185">Reference proteome</keyword>
<comment type="subunit">
    <text evidence="5">Interacts with translational regulator CsrA and flagellin(s).</text>
</comment>
<comment type="function">
    <text evidence="5">Acts as an anti-CsrA protein, binds CsrA and prevents it from repressing translation of its target genes, one of which is flagellin. Binds to flagellin and participates in the assembly of the flagellum.</text>
</comment>
<dbReference type="Pfam" id="PF02623">
    <property type="entry name" value="FliW"/>
    <property type="match status" value="1"/>
</dbReference>
<dbReference type="HAMAP" id="MF_01185">
    <property type="entry name" value="FliW"/>
    <property type="match status" value="1"/>
</dbReference>
<evidence type="ECO:0000256" key="4">
    <source>
        <dbReference type="ARBA" id="ARBA00023186"/>
    </source>
</evidence>
<proteinExistence type="inferred from homology"/>
<dbReference type="GO" id="GO:0044780">
    <property type="term" value="P:bacterial-type flagellum assembly"/>
    <property type="evidence" value="ECO:0007669"/>
    <property type="project" value="UniProtKB-UniRule"/>
</dbReference>